<keyword evidence="5" id="KW-0735">Signal-anchor</keyword>
<reference evidence="11" key="1">
    <citation type="submission" date="2023-01" db="EMBL/GenBank/DDBJ databases">
        <title>Genome assembly of the deep-sea coral Lophelia pertusa.</title>
        <authorList>
            <person name="Herrera S."/>
            <person name="Cordes E."/>
        </authorList>
    </citation>
    <scope>NUCLEOTIDE SEQUENCE</scope>
    <source>
        <strain evidence="11">USNM1676648</strain>
        <tissue evidence="11">Polyp</tissue>
    </source>
</reference>
<keyword evidence="6 10" id="KW-1133">Transmembrane helix</keyword>
<evidence type="ECO:0000256" key="7">
    <source>
        <dbReference type="ARBA" id="ARBA00023034"/>
    </source>
</evidence>
<dbReference type="GO" id="GO:0009247">
    <property type="term" value="P:glycolipid biosynthetic process"/>
    <property type="evidence" value="ECO:0007669"/>
    <property type="project" value="InterPro"/>
</dbReference>
<evidence type="ECO:0000256" key="10">
    <source>
        <dbReference type="SAM" id="Phobius"/>
    </source>
</evidence>
<name>A0A9X0A386_9CNID</name>
<keyword evidence="4 10" id="KW-0812">Transmembrane</keyword>
<keyword evidence="3 11" id="KW-0808">Transferase</keyword>
<dbReference type="GO" id="GO:0000139">
    <property type="term" value="C:Golgi membrane"/>
    <property type="evidence" value="ECO:0007669"/>
    <property type="project" value="UniProtKB-SubCell"/>
</dbReference>
<sequence>MVIIVKWQKTPPSSPIFSRKFVVAIVVLIIFVVYIANVGKMMSVDNEGGHITVITDGTNAEKFRTTPNSCQPKDNVLFLKTHKTGSSTITNILNRYGDLHNLTFVLPQVGFYNFYWPLSFENSFIADLRGKRPNILCNHARWNRNTMKELMGKDAVFITILRNPVSQFESTFSYMEFANLLGIQATKNPLVTFFEDPNRTMAKMSDISTAGSVFPYLNFLKNGQSFDLGLESAQFLWIKR</sequence>
<organism evidence="11 12">
    <name type="scientific">Desmophyllum pertusum</name>
    <dbReference type="NCBI Taxonomy" id="174260"/>
    <lineage>
        <taxon>Eukaryota</taxon>
        <taxon>Metazoa</taxon>
        <taxon>Cnidaria</taxon>
        <taxon>Anthozoa</taxon>
        <taxon>Hexacorallia</taxon>
        <taxon>Scleractinia</taxon>
        <taxon>Caryophylliina</taxon>
        <taxon>Caryophylliidae</taxon>
        <taxon>Desmophyllum</taxon>
    </lineage>
</organism>
<proteinExistence type="inferred from homology"/>
<comment type="caution">
    <text evidence="11">The sequence shown here is derived from an EMBL/GenBank/DDBJ whole genome shotgun (WGS) entry which is preliminary data.</text>
</comment>
<evidence type="ECO:0000256" key="6">
    <source>
        <dbReference type="ARBA" id="ARBA00022989"/>
    </source>
</evidence>
<dbReference type="PANTHER" id="PTHR14647">
    <property type="entry name" value="GALACTOSE-3-O-SULFOTRANSFERASE"/>
    <property type="match status" value="1"/>
</dbReference>
<feature type="transmembrane region" description="Helical" evidence="10">
    <location>
        <begin position="21"/>
        <end position="39"/>
    </location>
</feature>
<dbReference type="SUPFAM" id="SSF52540">
    <property type="entry name" value="P-loop containing nucleoside triphosphate hydrolases"/>
    <property type="match status" value="1"/>
</dbReference>
<dbReference type="Proteomes" id="UP001163046">
    <property type="component" value="Unassembled WGS sequence"/>
</dbReference>
<dbReference type="AlphaFoldDB" id="A0A9X0A386"/>
<evidence type="ECO:0000256" key="3">
    <source>
        <dbReference type="ARBA" id="ARBA00022679"/>
    </source>
</evidence>
<dbReference type="Gene3D" id="3.40.50.300">
    <property type="entry name" value="P-loop containing nucleotide triphosphate hydrolases"/>
    <property type="match status" value="1"/>
</dbReference>
<evidence type="ECO:0000256" key="2">
    <source>
        <dbReference type="ARBA" id="ARBA00008124"/>
    </source>
</evidence>
<comment type="subcellular location">
    <subcellularLocation>
        <location evidence="1">Golgi apparatus membrane</location>
        <topology evidence="1">Single-pass type II membrane protein</topology>
    </subcellularLocation>
</comment>
<dbReference type="InterPro" id="IPR009729">
    <property type="entry name" value="Gal-3-0_sulfotransfrase"/>
</dbReference>
<keyword evidence="12" id="KW-1185">Reference proteome</keyword>
<evidence type="ECO:0000256" key="4">
    <source>
        <dbReference type="ARBA" id="ARBA00022692"/>
    </source>
</evidence>
<dbReference type="EMBL" id="MU825400">
    <property type="protein sequence ID" value="KAJ7392602.1"/>
    <property type="molecule type" value="Genomic_DNA"/>
</dbReference>
<keyword evidence="9" id="KW-0325">Glycoprotein</keyword>
<dbReference type="InterPro" id="IPR027417">
    <property type="entry name" value="P-loop_NTPase"/>
</dbReference>
<evidence type="ECO:0000256" key="8">
    <source>
        <dbReference type="ARBA" id="ARBA00023136"/>
    </source>
</evidence>
<dbReference type="EC" id="2.8.2.11" evidence="11"/>
<keyword evidence="7" id="KW-0333">Golgi apparatus</keyword>
<dbReference type="Pfam" id="PF06990">
    <property type="entry name" value="Gal-3-0_sulfotr"/>
    <property type="match status" value="1"/>
</dbReference>
<protein>
    <submittedName>
        <fullName evidence="11">Galactose-3-O-sulfotransferase 1</fullName>
        <ecNumber evidence="11">2.8.2.11</ecNumber>
    </submittedName>
</protein>
<evidence type="ECO:0000256" key="5">
    <source>
        <dbReference type="ARBA" id="ARBA00022968"/>
    </source>
</evidence>
<keyword evidence="8 10" id="KW-0472">Membrane</keyword>
<comment type="similarity">
    <text evidence="2">Belongs to the galactose-3-O-sulfotransferase family.</text>
</comment>
<accession>A0A9X0A386</accession>
<gene>
    <name evidence="11" type="primary">GAL3ST1_1</name>
    <name evidence="11" type="ORF">OS493_010253</name>
</gene>
<evidence type="ECO:0000313" key="11">
    <source>
        <dbReference type="EMBL" id="KAJ7392602.1"/>
    </source>
</evidence>
<evidence type="ECO:0000256" key="9">
    <source>
        <dbReference type="ARBA" id="ARBA00023180"/>
    </source>
</evidence>
<evidence type="ECO:0000313" key="12">
    <source>
        <dbReference type="Proteomes" id="UP001163046"/>
    </source>
</evidence>
<dbReference type="OrthoDB" id="514299at2759"/>
<evidence type="ECO:0000256" key="1">
    <source>
        <dbReference type="ARBA" id="ARBA00004323"/>
    </source>
</evidence>
<dbReference type="PANTHER" id="PTHR14647:SF87">
    <property type="entry name" value="PUTATIVE-RELATED"/>
    <property type="match status" value="1"/>
</dbReference>
<dbReference type="GO" id="GO:0001733">
    <property type="term" value="F:galactosylceramide sulfotransferase activity"/>
    <property type="evidence" value="ECO:0007669"/>
    <property type="project" value="UniProtKB-EC"/>
</dbReference>